<gene>
    <name evidence="2" type="ORF">A4A49_02536</name>
</gene>
<dbReference type="InterPro" id="IPR036691">
    <property type="entry name" value="Endo/exonu/phosph_ase_sf"/>
</dbReference>
<dbReference type="PANTHER" id="PTHR31286">
    <property type="entry name" value="GLYCINE-RICH CELL WALL STRUCTURAL PROTEIN 1.8-LIKE"/>
    <property type="match status" value="1"/>
</dbReference>
<name>A0A314L1E0_NICAT</name>
<dbReference type="EMBL" id="MJEQ01000561">
    <property type="protein sequence ID" value="OIT35430.1"/>
    <property type="molecule type" value="Genomic_DNA"/>
</dbReference>
<dbReference type="InterPro" id="IPR040256">
    <property type="entry name" value="At4g02000-like"/>
</dbReference>
<organism evidence="2 3">
    <name type="scientific">Nicotiana attenuata</name>
    <name type="common">Coyote tobacco</name>
    <dbReference type="NCBI Taxonomy" id="49451"/>
    <lineage>
        <taxon>Eukaryota</taxon>
        <taxon>Viridiplantae</taxon>
        <taxon>Streptophyta</taxon>
        <taxon>Embryophyta</taxon>
        <taxon>Tracheophyta</taxon>
        <taxon>Spermatophyta</taxon>
        <taxon>Magnoliopsida</taxon>
        <taxon>eudicotyledons</taxon>
        <taxon>Gunneridae</taxon>
        <taxon>Pentapetalae</taxon>
        <taxon>asterids</taxon>
        <taxon>lamiids</taxon>
        <taxon>Solanales</taxon>
        <taxon>Solanaceae</taxon>
        <taxon>Nicotianoideae</taxon>
        <taxon>Nicotianeae</taxon>
        <taxon>Nicotiana</taxon>
    </lineage>
</organism>
<accession>A0A314L1E0</accession>
<feature type="compositionally biased region" description="Polar residues" evidence="1">
    <location>
        <begin position="339"/>
        <end position="353"/>
    </location>
</feature>
<dbReference type="PANTHER" id="PTHR31286:SF177">
    <property type="entry name" value="ENDONUCLEASE_EXONUCLEASE_PHOSPHATASE"/>
    <property type="match status" value="1"/>
</dbReference>
<protein>
    <submittedName>
        <fullName evidence="2">Uncharacterized protein</fullName>
    </submittedName>
</protein>
<evidence type="ECO:0000313" key="2">
    <source>
        <dbReference type="EMBL" id="OIT35430.1"/>
    </source>
</evidence>
<dbReference type="SUPFAM" id="SSF56219">
    <property type="entry name" value="DNase I-like"/>
    <property type="match status" value="1"/>
</dbReference>
<dbReference type="Gramene" id="OIT35430">
    <property type="protein sequence ID" value="OIT35430"/>
    <property type="gene ID" value="A4A49_02536"/>
</dbReference>
<proteinExistence type="predicted"/>
<dbReference type="STRING" id="49451.A0A314L1E0"/>
<evidence type="ECO:0000313" key="3">
    <source>
        <dbReference type="Proteomes" id="UP000187609"/>
    </source>
</evidence>
<dbReference type="Gene3D" id="3.60.10.10">
    <property type="entry name" value="Endonuclease/exonuclease/phosphatase"/>
    <property type="match status" value="1"/>
</dbReference>
<feature type="compositionally biased region" description="Polar residues" evidence="1">
    <location>
        <begin position="661"/>
        <end position="677"/>
    </location>
</feature>
<dbReference type="AlphaFoldDB" id="A0A314L1E0"/>
<keyword evidence="3" id="KW-1185">Reference proteome</keyword>
<evidence type="ECO:0000256" key="1">
    <source>
        <dbReference type="SAM" id="MobiDB-lite"/>
    </source>
</evidence>
<comment type="caution">
    <text evidence="2">The sequence shown here is derived from an EMBL/GenBank/DDBJ whole genome shotgun (WGS) entry which is preliminary data.</text>
</comment>
<sequence length="1026" mass="114646">MPTAPPSTGEKPPDQRQNVRLTNTHPIQQTSFQNSIPVATDLQIGATITVHQNQLGASEISQVNSESNLELSNRRDYSPSCCAPLIQNSDNSTVGIAGNDHLNFSEVAEMAGTGVPTGQIENSRYQNAPSAEENRIEAPIPHGYQPIPSILQASSAANLPPSSVRQNAPLSSEPIQMQQPITIASTSSQEQACKFSNKYDVGIDQLDHGEISAFGQLAGYDVSPAHPLTNHQLEMLPSANLTNPIPPNTQLHNQNTTDIQPKIPTLQVLDKTANTNQSQGDHFTGMPTPNSHDTIQNETQLHKPQTLTPGNISDPSAMSAPLQTNGANHVPLTVHHANKSTNTATPKISSNFDRPNIPKKNQKNQSNLPEKTPQPPQITPANIAIPQPSINPNKTKPPANSPPSPPTVTHSYVTRLRARHEAEIKPISFTPPKITTKQGQPAVIFKREDYMVRFTDRCKFTVVDLDNEYDHSIVWGKQHMYIQGQMMKLEAWTPAFKPNEDSPIVPIWVIIPEMPWHLYYMEILTPLLSPIGKALYLDLDSFQKTRGSVAKVKIQIDLTKARPHNVWLGYDKEQDENGDGEWLEVQYDNVPAYCTHCIHLEDSIPIPQSYDVINVDEVEGGKGECQGKPVEKQVGVPKGVGVPHVLHECAKAQLTDHRNDQPTPATTFSNANEQRSPVESDEYTEVVDKDLEDHMRTLLKGKAHAQADFHIQPQKPRNKLRVTEDDVSTHKFTEIANPSLSQPLLSHKDQSYDFEQPTSESTPTPVNNLKIAPHLHPLEMALEQCPLNKYSSQEDEYMLIQSEDEMGEQQEEDIDQTDEEAETEQHCDLLIAAVNGVDNQTNSASARKSLQMRISPRTSGAIERLRILKQIHNLSFIAVLEPILHHADHSHINQFQLQFSMDHSASNINNKIWIFWDKDFTAKVLDHDEQQLSLEMRHVVDDNTFYVTVIYAKCKPAMRRPLWDILRHKSTNYTHPWCVIGDFNVIASVEEKIGGLSYQMSKSLDFLSMMEECGLVDLGYYGPKYT</sequence>
<reference evidence="2" key="1">
    <citation type="submission" date="2016-11" db="EMBL/GenBank/DDBJ databases">
        <title>The genome of Nicotiana attenuata.</title>
        <authorList>
            <person name="Xu S."/>
            <person name="Brockmoeller T."/>
            <person name="Gaquerel E."/>
            <person name="Navarro A."/>
            <person name="Kuhl H."/>
            <person name="Gase K."/>
            <person name="Ling Z."/>
            <person name="Zhou W."/>
            <person name="Kreitzer C."/>
            <person name="Stanke M."/>
            <person name="Tang H."/>
            <person name="Lyons E."/>
            <person name="Pandey P."/>
            <person name="Pandey S.P."/>
            <person name="Timmermann B."/>
            <person name="Baldwin I.T."/>
        </authorList>
    </citation>
    <scope>NUCLEOTIDE SEQUENCE [LARGE SCALE GENOMIC DNA]</scope>
    <source>
        <strain evidence="2">UT</strain>
    </source>
</reference>
<dbReference type="Proteomes" id="UP000187609">
    <property type="component" value="Unassembled WGS sequence"/>
</dbReference>
<feature type="region of interest" description="Disordered" evidence="1">
    <location>
        <begin position="339"/>
        <end position="409"/>
    </location>
</feature>
<feature type="region of interest" description="Disordered" evidence="1">
    <location>
        <begin position="302"/>
        <end position="327"/>
    </location>
</feature>
<feature type="region of interest" description="Disordered" evidence="1">
    <location>
        <begin position="654"/>
        <end position="683"/>
    </location>
</feature>